<dbReference type="Proteomes" id="UP000053611">
    <property type="component" value="Unassembled WGS sequence"/>
</dbReference>
<sequence>NRGNNLHVSGLARSITDRGLEDHFSKVGKIVKAQVMLDPHTQESRGFGFVMFETSTEAENAITEFSGKELEGRVVTVTHAKRGRARTPTPGRYHG</sequence>
<dbReference type="STRING" id="879819.A0A0J0XPU1"/>
<protein>
    <submittedName>
        <fullName evidence="3">RNA-binding domain-containing protein</fullName>
    </submittedName>
</protein>
<evidence type="ECO:0000313" key="3">
    <source>
        <dbReference type="EMBL" id="KLT43092.1"/>
    </source>
</evidence>
<organism evidence="3 4">
    <name type="scientific">Cutaneotrichosporon oleaginosum</name>
    <dbReference type="NCBI Taxonomy" id="879819"/>
    <lineage>
        <taxon>Eukaryota</taxon>
        <taxon>Fungi</taxon>
        <taxon>Dikarya</taxon>
        <taxon>Basidiomycota</taxon>
        <taxon>Agaricomycotina</taxon>
        <taxon>Tremellomycetes</taxon>
        <taxon>Trichosporonales</taxon>
        <taxon>Trichosporonaceae</taxon>
        <taxon>Cutaneotrichosporon</taxon>
    </lineage>
</organism>
<dbReference type="InterPro" id="IPR035979">
    <property type="entry name" value="RBD_domain_sf"/>
</dbReference>
<dbReference type="Pfam" id="PF00076">
    <property type="entry name" value="RRM_1"/>
    <property type="match status" value="1"/>
</dbReference>
<evidence type="ECO:0000256" key="1">
    <source>
        <dbReference type="PROSITE-ProRule" id="PRU00176"/>
    </source>
</evidence>
<dbReference type="InterPro" id="IPR000504">
    <property type="entry name" value="RRM_dom"/>
</dbReference>
<dbReference type="SUPFAM" id="SSF54928">
    <property type="entry name" value="RNA-binding domain, RBD"/>
    <property type="match status" value="1"/>
</dbReference>
<dbReference type="InterPro" id="IPR050441">
    <property type="entry name" value="RBM"/>
</dbReference>
<evidence type="ECO:0000313" key="4">
    <source>
        <dbReference type="Proteomes" id="UP000053611"/>
    </source>
</evidence>
<dbReference type="Gene3D" id="3.30.70.330">
    <property type="match status" value="1"/>
</dbReference>
<dbReference type="InterPro" id="IPR012677">
    <property type="entry name" value="Nucleotide-bd_a/b_plait_sf"/>
</dbReference>
<dbReference type="AlphaFoldDB" id="A0A0J0XPU1"/>
<dbReference type="GO" id="GO:0003723">
    <property type="term" value="F:RNA binding"/>
    <property type="evidence" value="ECO:0007669"/>
    <property type="project" value="UniProtKB-UniRule"/>
</dbReference>
<feature type="non-terminal residue" evidence="3">
    <location>
        <position position="95"/>
    </location>
</feature>
<dbReference type="OrthoDB" id="6159137at2759"/>
<dbReference type="PROSITE" id="PS50102">
    <property type="entry name" value="RRM"/>
    <property type="match status" value="1"/>
</dbReference>
<gene>
    <name evidence="3" type="ORF">CC85DRAFT_224103</name>
</gene>
<accession>A0A0J0XPU1</accession>
<keyword evidence="4" id="KW-1185">Reference proteome</keyword>
<dbReference type="SMART" id="SM00360">
    <property type="entry name" value="RRM"/>
    <property type="match status" value="1"/>
</dbReference>
<proteinExistence type="predicted"/>
<dbReference type="EMBL" id="KQ087198">
    <property type="protein sequence ID" value="KLT43092.1"/>
    <property type="molecule type" value="Genomic_DNA"/>
</dbReference>
<dbReference type="PANTHER" id="PTHR48034">
    <property type="entry name" value="TRANSFORMER-2 SEX-DETERMINING PROTEIN-RELATED"/>
    <property type="match status" value="1"/>
</dbReference>
<feature type="non-terminal residue" evidence="3">
    <location>
        <position position="1"/>
    </location>
</feature>
<keyword evidence="1" id="KW-0694">RNA-binding</keyword>
<name>A0A0J0XPU1_9TREE</name>
<reference evidence="3 4" key="1">
    <citation type="submission" date="2015-03" db="EMBL/GenBank/DDBJ databases">
        <title>Genomics and transcriptomics of the oil-accumulating basidiomycete yeast T. oleaginosus allow insights into substrate utilization and the diverse evolutionary trajectories of mating systems in fungi.</title>
        <authorList>
            <consortium name="DOE Joint Genome Institute"/>
            <person name="Kourist R."/>
            <person name="Kracht O."/>
            <person name="Bracharz F."/>
            <person name="Lipzen A."/>
            <person name="Nolan M."/>
            <person name="Ohm R."/>
            <person name="Grigoriev I."/>
            <person name="Sun S."/>
            <person name="Heitman J."/>
            <person name="Bruck T."/>
            <person name="Nowrousian M."/>
        </authorList>
    </citation>
    <scope>NUCLEOTIDE SEQUENCE [LARGE SCALE GENOMIC DNA]</scope>
    <source>
        <strain evidence="3 4">IBC0246</strain>
    </source>
</reference>
<evidence type="ECO:0000259" key="2">
    <source>
        <dbReference type="PROSITE" id="PS50102"/>
    </source>
</evidence>
<feature type="domain" description="RRM" evidence="2">
    <location>
        <begin position="4"/>
        <end position="82"/>
    </location>
</feature>